<keyword evidence="2" id="KW-1185">Reference proteome</keyword>
<dbReference type="EMBL" id="MK524496">
    <property type="protein sequence ID" value="QBI96936.1"/>
    <property type="molecule type" value="Genomic_DNA"/>
</dbReference>
<sequence>MARGDLMDEYLLGLSDDYDGMSAEELSLQLALEGEW</sequence>
<organism evidence="1 2">
    <name type="scientific">Mycobacterium phage Veracruz</name>
    <dbReference type="NCBI Taxonomy" id="2530154"/>
    <lineage>
        <taxon>Viruses</taxon>
        <taxon>Duplodnaviria</taxon>
        <taxon>Heunggongvirae</taxon>
        <taxon>Uroviricota</taxon>
        <taxon>Caudoviricetes</taxon>
        <taxon>Veracruzvirus</taxon>
        <taxon>Veracruzvirus veracruz</taxon>
    </lineage>
</organism>
<evidence type="ECO:0000313" key="1">
    <source>
        <dbReference type="EMBL" id="QBI96936.1"/>
    </source>
</evidence>
<gene>
    <name evidence="1" type="primary">51</name>
    <name evidence="1" type="ORF">SEA_VERACRUZ_51</name>
</gene>
<dbReference type="RefSeq" id="YP_010060327.1">
    <property type="nucleotide sequence ID" value="NC_054770.1"/>
</dbReference>
<protein>
    <submittedName>
        <fullName evidence="1">Uncharacterized protein</fullName>
    </submittedName>
</protein>
<accession>A0A481VST6</accession>
<proteinExistence type="predicted"/>
<name>A0A481VST6_9CAUD</name>
<evidence type="ECO:0000313" key="2">
    <source>
        <dbReference type="Proteomes" id="UP000292543"/>
    </source>
</evidence>
<reference evidence="1 2" key="1">
    <citation type="submission" date="2019-02" db="EMBL/GenBank/DDBJ databases">
        <authorList>
            <person name="Martinez-Pineda D."/>
            <person name="Wolyniak M.J."/>
            <person name="Kistler A."/>
            <person name="Garlena R.A."/>
            <person name="Russell D.A."/>
            <person name="Pope W.H."/>
            <person name="Jacobs-Sera D."/>
            <person name="Hatfull G.F."/>
        </authorList>
    </citation>
    <scope>NUCLEOTIDE SEQUENCE [LARGE SCALE GENOMIC DNA]</scope>
</reference>
<dbReference type="KEGG" id="vg:64868184"/>
<dbReference type="Proteomes" id="UP000292543">
    <property type="component" value="Segment"/>
</dbReference>
<dbReference type="GeneID" id="64868184"/>